<comment type="caution">
    <text evidence="2">The sequence shown here is derived from an EMBL/GenBank/DDBJ whole genome shotgun (WGS) entry which is preliminary data.</text>
</comment>
<dbReference type="Proteomes" id="UP001430356">
    <property type="component" value="Unassembled WGS sequence"/>
</dbReference>
<evidence type="ECO:0000313" key="2">
    <source>
        <dbReference type="EMBL" id="KAK7196481.1"/>
    </source>
</evidence>
<sequence>MPASSSGVAEKSESPRPLNTIRLPKEAPRHAGSRRGSAASWLHPLSSTEVPDLDHPHNPLYPRHGFQVGNSDYLAGANATTSSLFSATESSPLHGHESSTRKGRGDGGNSPASGKRDTRSGRGYGRLAGLLSRRGGDGSKSRKSLVRSSSNTTSQLESAETATQGTSVAAPRRSTTRNPLQRSGTLGELDAEEEEELGLGEGGGGATTTAGSGTRTSIVNSTLQNRTRRELSISPLTAHPSRAMTSTTTRPDSAVHVAGGVAMDSSAARFVPLGSADLTNRNGSPNRLQRSYNSGAEDERSAASGTLRNRSQRHKLISGSSLSTSASQSLGQLGSARALQLQASRTVGDMDSAAPLSLSVRNVRDAKVVLLRRAQQGNGTSLRSSRTHSFLRIPSTASVGGGDPALQRGGRTRPNSREKRSTNGLAVVIASNGGSGSPFSTTVADDDTVRTSASPAGVGSPLAHSGMGFPGQVSAVDMGSGRSVHNVSVGGPQASRRLSRTEDNPLLEVMETSGFASQLGYEPGAGAAWWPATGEPATRSRTTVVGASSSRSTDRRTTAVSRDESPFQRSSSTRCGVFYPARAPSGYHSLSRTGGYDSSGDSEEDLRLRERHRSRVDEVLRQLNAPARSTTVDERGTAASVRNRSSSPVARDLSAGAASAEHNSNSTASGWAGIGGIDWSGGLAALRDVAATGTATTGADATGAAAPGATTATPPTTTNDNGGGGGWLGVGAATSSDDWYTRMRRRAEEDAAAEAAAAAAAANAGSLATAATSCVTVSSTAPPSLASPAHIPSVASTSHRRSSTQSQTHMPAVDRATANKRPLSSLILPSASVSADTPHPSQSSSSPATAPAATRPRPTPPSVRPAIDASAAAASERALRRVQPSDSARMQLSHTCAALGSSTAASPTAPLQRADTEAPAEVASDGGHSARFRAASINVPVHRPQVTDALGTGLLPELEVVEPCRRLSGVGNSRDGSSGNSSAGTSTAVPTAANTVRRPSDTLSPTPPLASGGAAPSHRQFDVRRRCSLPRVLPTMNTAVLGQAPSGQPTSSANTATTPGHTPVQRGARVSIPTSSGASCPSNANASLAAAASTSRSSPHLSSPSSAIQGRVAPVAAARLESAMSNGLRRNPSAPARVAVASARAAERSTNSSGAPPAVLASTRLSYS</sequence>
<feature type="region of interest" description="Disordered" evidence="1">
    <location>
        <begin position="85"/>
        <end position="220"/>
    </location>
</feature>
<feature type="compositionally biased region" description="Low complexity" evidence="1">
    <location>
        <begin position="318"/>
        <end position="328"/>
    </location>
</feature>
<feature type="region of interest" description="Disordered" evidence="1">
    <location>
        <begin position="778"/>
        <end position="814"/>
    </location>
</feature>
<evidence type="ECO:0000313" key="3">
    <source>
        <dbReference type="Proteomes" id="UP001430356"/>
    </source>
</evidence>
<proteinExistence type="predicted"/>
<feature type="region of interest" description="Disordered" evidence="1">
    <location>
        <begin position="1"/>
        <end position="73"/>
    </location>
</feature>
<feature type="region of interest" description="Disordered" evidence="1">
    <location>
        <begin position="969"/>
        <end position="1022"/>
    </location>
</feature>
<feature type="region of interest" description="Disordered" evidence="1">
    <location>
        <begin position="276"/>
        <end position="328"/>
    </location>
</feature>
<feature type="compositionally biased region" description="Polar residues" evidence="1">
    <location>
        <begin position="1040"/>
        <end position="1060"/>
    </location>
</feature>
<accession>A0AAW0ETJ7</accession>
<feature type="compositionally biased region" description="Low complexity" evidence="1">
    <location>
        <begin position="834"/>
        <end position="856"/>
    </location>
</feature>
<feature type="region of interest" description="Disordered" evidence="1">
    <location>
        <begin position="1040"/>
        <end position="1083"/>
    </location>
</feature>
<feature type="compositionally biased region" description="Polar residues" evidence="1">
    <location>
        <begin position="277"/>
        <end position="294"/>
    </location>
</feature>
<evidence type="ECO:0000256" key="1">
    <source>
        <dbReference type="SAM" id="MobiDB-lite"/>
    </source>
</evidence>
<dbReference type="AlphaFoldDB" id="A0AAW0ETJ7"/>
<feature type="region of interest" description="Disordered" evidence="1">
    <location>
        <begin position="831"/>
        <end position="865"/>
    </location>
</feature>
<feature type="compositionally biased region" description="Low complexity" evidence="1">
    <location>
        <begin position="698"/>
        <end position="720"/>
    </location>
</feature>
<feature type="region of interest" description="Disordered" evidence="1">
    <location>
        <begin position="1124"/>
        <end position="1168"/>
    </location>
</feature>
<dbReference type="EMBL" id="JAECZO010000077">
    <property type="protein sequence ID" value="KAK7196481.1"/>
    <property type="molecule type" value="Genomic_DNA"/>
</dbReference>
<organism evidence="2 3">
    <name type="scientific">Novymonas esmeraldas</name>
    <dbReference type="NCBI Taxonomy" id="1808958"/>
    <lineage>
        <taxon>Eukaryota</taxon>
        <taxon>Discoba</taxon>
        <taxon>Euglenozoa</taxon>
        <taxon>Kinetoplastea</taxon>
        <taxon>Metakinetoplastina</taxon>
        <taxon>Trypanosomatida</taxon>
        <taxon>Trypanosomatidae</taxon>
        <taxon>Novymonas</taxon>
    </lineage>
</organism>
<feature type="compositionally biased region" description="Basic and acidic residues" evidence="1">
    <location>
        <begin position="552"/>
        <end position="566"/>
    </location>
</feature>
<protein>
    <submittedName>
        <fullName evidence="2">Uncharacterized protein</fullName>
    </submittedName>
</protein>
<reference evidence="2 3" key="1">
    <citation type="journal article" date="2021" name="MBio">
        <title>A New Model Trypanosomatid, Novymonas esmeraldas: Genomic Perception of Its 'Candidatus Pandoraea novymonadis' Endosymbiont.</title>
        <authorList>
            <person name="Zakharova A."/>
            <person name="Saura A."/>
            <person name="Butenko A."/>
            <person name="Podesvova L."/>
            <person name="Warmusova S."/>
            <person name="Kostygov A.Y."/>
            <person name="Nenarokova A."/>
            <person name="Lukes J."/>
            <person name="Opperdoes F.R."/>
            <person name="Yurchenko V."/>
        </authorList>
    </citation>
    <scope>NUCLEOTIDE SEQUENCE [LARGE SCALE GENOMIC DNA]</scope>
    <source>
        <strain evidence="2 3">E262AT.01</strain>
    </source>
</reference>
<feature type="compositionally biased region" description="Basic and acidic residues" evidence="1">
    <location>
        <begin position="94"/>
        <end position="105"/>
    </location>
</feature>
<feature type="region of interest" description="Disordered" evidence="1">
    <location>
        <begin position="394"/>
        <end position="422"/>
    </location>
</feature>
<feature type="region of interest" description="Disordered" evidence="1">
    <location>
        <begin position="588"/>
        <end position="607"/>
    </location>
</feature>
<gene>
    <name evidence="2" type="ORF">NESM_000585600</name>
</gene>
<feature type="compositionally biased region" description="Polar residues" evidence="1">
    <location>
        <begin position="151"/>
        <end position="167"/>
    </location>
</feature>
<feature type="compositionally biased region" description="Low complexity" evidence="1">
    <location>
        <begin position="778"/>
        <end position="789"/>
    </location>
</feature>
<feature type="region of interest" description="Disordered" evidence="1">
    <location>
        <begin position="533"/>
        <end position="572"/>
    </location>
</feature>
<feature type="region of interest" description="Disordered" evidence="1">
    <location>
        <begin position="623"/>
        <end position="668"/>
    </location>
</feature>
<feature type="compositionally biased region" description="Acidic residues" evidence="1">
    <location>
        <begin position="189"/>
        <end position="198"/>
    </location>
</feature>
<feature type="compositionally biased region" description="Low complexity" evidence="1">
    <location>
        <begin position="969"/>
        <end position="988"/>
    </location>
</feature>
<feature type="compositionally biased region" description="Low complexity" evidence="1">
    <location>
        <begin position="1132"/>
        <end position="1144"/>
    </location>
</feature>
<keyword evidence="3" id="KW-1185">Reference proteome</keyword>
<name>A0AAW0ETJ7_9TRYP</name>
<feature type="region of interest" description="Disordered" evidence="1">
    <location>
        <begin position="698"/>
        <end position="730"/>
    </location>
</feature>